<gene>
    <name evidence="2" type="ORF">ANI02nite_00560</name>
</gene>
<dbReference type="Proteomes" id="UP000321635">
    <property type="component" value="Unassembled WGS sequence"/>
</dbReference>
<evidence type="ECO:0000313" key="3">
    <source>
        <dbReference type="Proteomes" id="UP000321635"/>
    </source>
</evidence>
<evidence type="ECO:0008006" key="4">
    <source>
        <dbReference type="Google" id="ProtNLM"/>
    </source>
</evidence>
<keyword evidence="3" id="KW-1185">Reference proteome</keyword>
<feature type="signal peptide" evidence="1">
    <location>
        <begin position="1"/>
        <end position="32"/>
    </location>
</feature>
<reference evidence="2 3" key="1">
    <citation type="submission" date="2019-07" db="EMBL/GenBank/DDBJ databases">
        <title>Whole genome shotgun sequence of Acetobacter nitrogenifigens NBRC 105050.</title>
        <authorList>
            <person name="Hosoyama A."/>
            <person name="Uohara A."/>
            <person name="Ohji S."/>
            <person name="Ichikawa N."/>
        </authorList>
    </citation>
    <scope>NUCLEOTIDE SEQUENCE [LARGE SCALE GENOMIC DNA]</scope>
    <source>
        <strain evidence="2 3">NBRC 105050</strain>
    </source>
</reference>
<dbReference type="STRING" id="1120919.GCA_000429165_00057"/>
<organism evidence="2 3">
    <name type="scientific">Acetobacter nitrogenifigens DSM 23921 = NBRC 105050</name>
    <dbReference type="NCBI Taxonomy" id="1120919"/>
    <lineage>
        <taxon>Bacteria</taxon>
        <taxon>Pseudomonadati</taxon>
        <taxon>Pseudomonadota</taxon>
        <taxon>Alphaproteobacteria</taxon>
        <taxon>Acetobacterales</taxon>
        <taxon>Acetobacteraceae</taxon>
        <taxon>Acetobacter</taxon>
    </lineage>
</organism>
<keyword evidence="1" id="KW-0732">Signal</keyword>
<protein>
    <recommendedName>
        <fullName evidence="4">DUF2125 domain-containing protein</fullName>
    </recommendedName>
</protein>
<evidence type="ECO:0000256" key="1">
    <source>
        <dbReference type="SAM" id="SignalP"/>
    </source>
</evidence>
<dbReference type="EMBL" id="BJYF01000001">
    <property type="protein sequence ID" value="GEN58172.1"/>
    <property type="molecule type" value="Genomic_DNA"/>
</dbReference>
<accession>A0A511X5E2</accession>
<sequence length="301" mass="30865">MLSHTSAGKTGFRARSAFALVLLCGTFAPALAAPPPAGCARISHDGGSGGAMTHVHVSMDDGAATLDATRETYTGSDDGVADAASVLLLSAFIGLHKSACSAWLEAEGKQAEADLADKQKLSVGWSGAHIKRHELQLGLGDARLSVSIDGTQANANLSMSGVTITGVSAPSLAPQSAAAAFSLPLKDVATLMAATGGKPSSMPAVHVTINSLTARRDQIQFTGHGVATLTGDVNHTSASGHLEVRHIKDLIDLARQDSQMRVAAALVLARLVSHRDGDVSAWDTTWEGGVLTVNGVPLPLK</sequence>
<feature type="chain" id="PRO_5021722586" description="DUF2125 domain-containing protein" evidence="1">
    <location>
        <begin position="33"/>
        <end position="301"/>
    </location>
</feature>
<name>A0A511X5E2_9PROT</name>
<proteinExistence type="predicted"/>
<comment type="caution">
    <text evidence="2">The sequence shown here is derived from an EMBL/GenBank/DDBJ whole genome shotgun (WGS) entry which is preliminary data.</text>
</comment>
<evidence type="ECO:0000313" key="2">
    <source>
        <dbReference type="EMBL" id="GEN58172.1"/>
    </source>
</evidence>
<dbReference type="AlphaFoldDB" id="A0A511X5E2"/>